<dbReference type="Proteomes" id="UP000611500">
    <property type="component" value="Unassembled WGS sequence"/>
</dbReference>
<organism evidence="1 2">
    <name type="scientific">Pseudodonghicola xiamenensis</name>
    <dbReference type="NCBI Taxonomy" id="337702"/>
    <lineage>
        <taxon>Bacteria</taxon>
        <taxon>Pseudomonadati</taxon>
        <taxon>Pseudomonadota</taxon>
        <taxon>Alphaproteobacteria</taxon>
        <taxon>Rhodobacterales</taxon>
        <taxon>Paracoccaceae</taxon>
        <taxon>Pseudodonghicola</taxon>
    </lineage>
</organism>
<dbReference type="RefSeq" id="WP_028093183.1">
    <property type="nucleotide sequence ID" value="NZ_BNAP01000005.1"/>
</dbReference>
<sequence>MQFSSKEDIDAPVDTVFAALSEFEAFERSAIRRGIEVRRVDEDLNTIRAGMAWDAAFDLRGKRRDLHLKLCDYEAPSNMRFESESFGLIGTLTIDLVALSPKRTRMGMVLHLAPKTLSARLFLQSLKLAKSNLTKRFKQKTADFAKSIETGRPRRL</sequence>
<reference evidence="1" key="1">
    <citation type="journal article" date="2014" name="Int. J. Syst. Evol. Microbiol.">
        <title>Complete genome sequence of Corynebacterium casei LMG S-19264T (=DSM 44701T), isolated from a smear-ripened cheese.</title>
        <authorList>
            <consortium name="US DOE Joint Genome Institute (JGI-PGF)"/>
            <person name="Walter F."/>
            <person name="Albersmeier A."/>
            <person name="Kalinowski J."/>
            <person name="Ruckert C."/>
        </authorList>
    </citation>
    <scope>NUCLEOTIDE SEQUENCE</scope>
    <source>
        <strain evidence="1">CGMCC 1.7081</strain>
    </source>
</reference>
<dbReference type="SUPFAM" id="SSF55961">
    <property type="entry name" value="Bet v1-like"/>
    <property type="match status" value="1"/>
</dbReference>
<dbReference type="Gene3D" id="3.30.530.20">
    <property type="match status" value="1"/>
</dbReference>
<protein>
    <recommendedName>
        <fullName evidence="3">Polyketide cyclase / dehydrase and lipid transport</fullName>
    </recommendedName>
</protein>
<dbReference type="EMBL" id="BNAP01000005">
    <property type="protein sequence ID" value="GHG88233.1"/>
    <property type="molecule type" value="Genomic_DNA"/>
</dbReference>
<proteinExistence type="predicted"/>
<evidence type="ECO:0008006" key="3">
    <source>
        <dbReference type="Google" id="ProtNLM"/>
    </source>
</evidence>
<gene>
    <name evidence="1" type="ORF">GCM10010961_17130</name>
</gene>
<evidence type="ECO:0000313" key="2">
    <source>
        <dbReference type="Proteomes" id="UP000611500"/>
    </source>
</evidence>
<keyword evidence="2" id="KW-1185">Reference proteome</keyword>
<dbReference type="AlphaFoldDB" id="A0A8J3H7M2"/>
<accession>A0A8J3H7M2</accession>
<reference evidence="1" key="2">
    <citation type="submission" date="2020-09" db="EMBL/GenBank/DDBJ databases">
        <authorList>
            <person name="Sun Q."/>
            <person name="Zhou Y."/>
        </authorList>
    </citation>
    <scope>NUCLEOTIDE SEQUENCE</scope>
    <source>
        <strain evidence="1">CGMCC 1.7081</strain>
    </source>
</reference>
<evidence type="ECO:0000313" key="1">
    <source>
        <dbReference type="EMBL" id="GHG88233.1"/>
    </source>
</evidence>
<dbReference type="CDD" id="cd07812">
    <property type="entry name" value="SRPBCC"/>
    <property type="match status" value="1"/>
</dbReference>
<comment type="caution">
    <text evidence="1">The sequence shown here is derived from an EMBL/GenBank/DDBJ whole genome shotgun (WGS) entry which is preliminary data.</text>
</comment>
<dbReference type="InterPro" id="IPR023393">
    <property type="entry name" value="START-like_dom_sf"/>
</dbReference>
<name>A0A8J3H7M2_9RHOB</name>